<dbReference type="RefSeq" id="WP_101264148.1">
    <property type="nucleotide sequence ID" value="NZ_CP024199.1"/>
</dbReference>
<name>A0A2N3L0B7_9PROT</name>
<gene>
    <name evidence="3" type="ORF">COO20_02895</name>
    <name evidence="2" type="ORF">CSC3H3_05525</name>
</gene>
<evidence type="ECO:0000313" key="2">
    <source>
        <dbReference type="EMBL" id="AUG52241.1"/>
    </source>
</evidence>
<dbReference type="EMBL" id="CP024199">
    <property type="protein sequence ID" value="AUG52241.1"/>
    <property type="molecule type" value="Genomic_DNA"/>
</dbReference>
<evidence type="ECO:0000256" key="1">
    <source>
        <dbReference type="SAM" id="MobiDB-lite"/>
    </source>
</evidence>
<dbReference type="Proteomes" id="UP000233597">
    <property type="component" value="Unassembled WGS sequence"/>
</dbReference>
<dbReference type="EMBL" id="NWTK01000001">
    <property type="protein sequence ID" value="PKR56160.1"/>
    <property type="molecule type" value="Genomic_DNA"/>
</dbReference>
<reference evidence="2 4" key="2">
    <citation type="submission" date="2017-10" db="EMBL/GenBank/DDBJ databases">
        <title>Biodiversity and function of Thalassospira species in the particle-attached aromatic-hydrocarbon-degrading consortia from the surface seawater of the China South Sea.</title>
        <authorList>
            <person name="Dong C."/>
            <person name="Liu R."/>
            <person name="Shao Z."/>
        </authorList>
    </citation>
    <scope>NUCLEOTIDE SEQUENCE [LARGE SCALE GENOMIC DNA]</scope>
    <source>
        <strain evidence="2 4">CSC3H3</strain>
    </source>
</reference>
<reference evidence="3 5" key="1">
    <citation type="submission" date="2017-09" db="EMBL/GenBank/DDBJ databases">
        <title>Biodiversity and function of Thalassospira species in the particle-attached aromatic-hydrocarbon-degrading consortia from the surface seawater of the South China Sea.</title>
        <authorList>
            <person name="Dong C."/>
            <person name="Liu R."/>
            <person name="Shao Z."/>
        </authorList>
    </citation>
    <scope>NUCLEOTIDE SEQUENCE [LARGE SCALE GENOMIC DNA]</scope>
    <source>
        <strain evidence="3 5">CSC1P2</strain>
    </source>
</reference>
<dbReference type="AlphaFoldDB" id="A0A2N3L0B7"/>
<protein>
    <submittedName>
        <fullName evidence="3">Uncharacterized protein</fullName>
    </submittedName>
</protein>
<dbReference type="OrthoDB" id="7855458at2"/>
<accession>A0A2N3L0B7</accession>
<feature type="region of interest" description="Disordered" evidence="1">
    <location>
        <begin position="110"/>
        <end position="129"/>
    </location>
</feature>
<dbReference type="KEGG" id="thac:CSC3H3_05525"/>
<sequence>MAYIFTEANDPTQIAERQWGQADPIMFTTFTSCIGIMGIKDDQVIGVHLTLMGTEDELVTNANIDQAIALLDGAANPVIIGQVEIWEDSVPTVYQHLVSTLHPVAIYPRDDGTYGGRNNQGNVQPLTGP</sequence>
<organism evidence="3 5">
    <name type="scientific">Thalassospira marina</name>
    <dbReference type="NCBI Taxonomy" id="2048283"/>
    <lineage>
        <taxon>Bacteria</taxon>
        <taxon>Pseudomonadati</taxon>
        <taxon>Pseudomonadota</taxon>
        <taxon>Alphaproteobacteria</taxon>
        <taxon>Rhodospirillales</taxon>
        <taxon>Thalassospiraceae</taxon>
        <taxon>Thalassospira</taxon>
    </lineage>
</organism>
<keyword evidence="4" id="KW-1185">Reference proteome</keyword>
<feature type="compositionally biased region" description="Polar residues" evidence="1">
    <location>
        <begin position="116"/>
        <end position="129"/>
    </location>
</feature>
<proteinExistence type="predicted"/>
<evidence type="ECO:0000313" key="3">
    <source>
        <dbReference type="EMBL" id="PKR56160.1"/>
    </source>
</evidence>
<evidence type="ECO:0000313" key="5">
    <source>
        <dbReference type="Proteomes" id="UP000233597"/>
    </source>
</evidence>
<evidence type="ECO:0000313" key="4">
    <source>
        <dbReference type="Proteomes" id="UP000233458"/>
    </source>
</evidence>
<dbReference type="Proteomes" id="UP000233458">
    <property type="component" value="Chromosome"/>
</dbReference>